<dbReference type="PANTHER" id="PTHR23416:SF78">
    <property type="entry name" value="LIPOPOLYSACCHARIDE BIOSYNTHESIS O-ACETYL TRANSFERASE WBBJ-RELATED"/>
    <property type="match status" value="1"/>
</dbReference>
<dbReference type="PROSITE" id="PS00101">
    <property type="entry name" value="HEXAPEP_TRANSFERASES"/>
    <property type="match status" value="1"/>
</dbReference>
<dbReference type="SUPFAM" id="SSF51161">
    <property type="entry name" value="Trimeric LpxA-like enzymes"/>
    <property type="match status" value="1"/>
</dbReference>
<keyword evidence="3" id="KW-0012">Acyltransferase</keyword>
<dbReference type="InterPro" id="IPR018357">
    <property type="entry name" value="Hexapep_transf_CS"/>
</dbReference>
<dbReference type="Proteomes" id="UP000181870">
    <property type="component" value="Unassembled WGS sequence"/>
</dbReference>
<evidence type="ECO:0000256" key="1">
    <source>
        <dbReference type="ARBA" id="ARBA00022679"/>
    </source>
</evidence>
<name>A0A1G8BXA1_BACOV</name>
<dbReference type="InterPro" id="IPR051159">
    <property type="entry name" value="Hexapeptide_acetyltransf"/>
</dbReference>
<dbReference type="EMBL" id="FNDO01000005">
    <property type="protein sequence ID" value="SDH37729.1"/>
    <property type="molecule type" value="Genomic_DNA"/>
</dbReference>
<dbReference type="GO" id="GO:0016746">
    <property type="term" value="F:acyltransferase activity"/>
    <property type="evidence" value="ECO:0007669"/>
    <property type="project" value="UniProtKB-KW"/>
</dbReference>
<dbReference type="CDD" id="cd04647">
    <property type="entry name" value="LbH_MAT_like"/>
    <property type="match status" value="1"/>
</dbReference>
<dbReference type="AlphaFoldDB" id="A0A1G8BXA1"/>
<proteinExistence type="predicted"/>
<protein>
    <submittedName>
        <fullName evidence="4">Acetyltransferase (Isoleucine patch superfamily)</fullName>
    </submittedName>
</protein>
<evidence type="ECO:0000313" key="5">
    <source>
        <dbReference type="Proteomes" id="UP000181870"/>
    </source>
</evidence>
<evidence type="ECO:0000256" key="3">
    <source>
        <dbReference type="ARBA" id="ARBA00023315"/>
    </source>
</evidence>
<evidence type="ECO:0000256" key="2">
    <source>
        <dbReference type="ARBA" id="ARBA00022737"/>
    </source>
</evidence>
<evidence type="ECO:0000313" key="4">
    <source>
        <dbReference type="EMBL" id="SDH37729.1"/>
    </source>
</evidence>
<dbReference type="Pfam" id="PF00132">
    <property type="entry name" value="Hexapep"/>
    <property type="match status" value="1"/>
</dbReference>
<keyword evidence="2" id="KW-0677">Repeat</keyword>
<dbReference type="InterPro" id="IPR001451">
    <property type="entry name" value="Hexapep"/>
</dbReference>
<keyword evidence="1 4" id="KW-0808">Transferase</keyword>
<dbReference type="Gene3D" id="2.160.10.10">
    <property type="entry name" value="Hexapeptide repeat proteins"/>
    <property type="match status" value="1"/>
</dbReference>
<accession>A0A1G8BXA1</accession>
<dbReference type="RefSeq" id="WP_074636004.1">
    <property type="nucleotide sequence ID" value="NZ_FNDO01000005.1"/>
</dbReference>
<organism evidence="4 5">
    <name type="scientific">Bacteroides ovatus</name>
    <dbReference type="NCBI Taxonomy" id="28116"/>
    <lineage>
        <taxon>Bacteria</taxon>
        <taxon>Pseudomonadati</taxon>
        <taxon>Bacteroidota</taxon>
        <taxon>Bacteroidia</taxon>
        <taxon>Bacteroidales</taxon>
        <taxon>Bacteroidaceae</taxon>
        <taxon>Bacteroides</taxon>
    </lineage>
</organism>
<reference evidence="4 5" key="1">
    <citation type="submission" date="2016-10" db="EMBL/GenBank/DDBJ databases">
        <authorList>
            <person name="de Groot N.N."/>
        </authorList>
    </citation>
    <scope>NUCLEOTIDE SEQUENCE [LARGE SCALE GENOMIC DNA]</scope>
    <source>
        <strain evidence="4 5">NLAE-zl-C57</strain>
    </source>
</reference>
<gene>
    <name evidence="4" type="ORF">SAMN05192582_100515</name>
</gene>
<dbReference type="InterPro" id="IPR011004">
    <property type="entry name" value="Trimer_LpxA-like_sf"/>
</dbReference>
<dbReference type="PANTHER" id="PTHR23416">
    <property type="entry name" value="SIALIC ACID SYNTHASE-RELATED"/>
    <property type="match status" value="1"/>
</dbReference>
<sequence>MKKHIKKAIKRFLGIPIPLSIKQLLVKHCVEGDLDSAYGNYCYIHNKGSIRLGSNVLFMSEPNGSVFKVAMSTYLSDSELFIGSNSKLNGVAIHCNEKITIGQNCLLAPGVVLCDNDSHRISVDYEERMKSPASAPIVLADNVWIGMNSIVLKGVTIGENSIVAAGSVVTKNLPANGLYGGNPAKLIKVID</sequence>